<name>A0A6M5Y5Z6_9BACT</name>
<evidence type="ECO:0000259" key="4">
    <source>
        <dbReference type="PROSITE" id="PS51118"/>
    </source>
</evidence>
<dbReference type="AlphaFoldDB" id="A0A6M5Y5Z6"/>
<dbReference type="InterPro" id="IPR002577">
    <property type="entry name" value="HTH_HxlR"/>
</dbReference>
<reference evidence="5 6" key="1">
    <citation type="submission" date="2020-05" db="EMBL/GenBank/DDBJ databases">
        <title>Genome sequencing of Spirosoma sp. TS118.</title>
        <authorList>
            <person name="Lee J.-H."/>
            <person name="Jeong S."/>
            <person name="Zhao L."/>
            <person name="Jung J.-H."/>
            <person name="Kim M.-K."/>
            <person name="Lim S."/>
        </authorList>
    </citation>
    <scope>NUCLEOTIDE SEQUENCE [LARGE SCALE GENOMIC DNA]</scope>
    <source>
        <strain evidence="5 6">TS118</strain>
    </source>
</reference>
<accession>A0A6M5Y5Z6</accession>
<keyword evidence="1" id="KW-0805">Transcription regulation</keyword>
<dbReference type="GO" id="GO:0003677">
    <property type="term" value="F:DNA binding"/>
    <property type="evidence" value="ECO:0007669"/>
    <property type="project" value="UniProtKB-KW"/>
</dbReference>
<keyword evidence="6" id="KW-1185">Reference proteome</keyword>
<keyword evidence="2" id="KW-0238">DNA-binding</keyword>
<dbReference type="PANTHER" id="PTHR33204">
    <property type="entry name" value="TRANSCRIPTIONAL REGULATOR, MARR FAMILY"/>
    <property type="match status" value="1"/>
</dbReference>
<evidence type="ECO:0000256" key="1">
    <source>
        <dbReference type="ARBA" id="ARBA00023015"/>
    </source>
</evidence>
<dbReference type="InterPro" id="IPR036390">
    <property type="entry name" value="WH_DNA-bd_sf"/>
</dbReference>
<keyword evidence="3" id="KW-0804">Transcription</keyword>
<evidence type="ECO:0000313" key="6">
    <source>
        <dbReference type="Proteomes" id="UP000502756"/>
    </source>
</evidence>
<dbReference type="Gene3D" id="1.10.10.10">
    <property type="entry name" value="Winged helix-like DNA-binding domain superfamily/Winged helix DNA-binding domain"/>
    <property type="match status" value="1"/>
</dbReference>
<feature type="domain" description="HTH hxlR-type" evidence="4">
    <location>
        <begin position="16"/>
        <end position="119"/>
    </location>
</feature>
<dbReference type="InterPro" id="IPR036388">
    <property type="entry name" value="WH-like_DNA-bd_sf"/>
</dbReference>
<protein>
    <submittedName>
        <fullName evidence="5">Helix-turn-helix transcriptional regulator</fullName>
    </submittedName>
</protein>
<dbReference type="PROSITE" id="PS51118">
    <property type="entry name" value="HTH_HXLR"/>
    <property type="match status" value="1"/>
</dbReference>
<dbReference type="PANTHER" id="PTHR33204:SF29">
    <property type="entry name" value="TRANSCRIPTIONAL REGULATOR"/>
    <property type="match status" value="1"/>
</dbReference>
<organism evidence="5 6">
    <name type="scientific">Spirosoma taeanense</name>
    <dbReference type="NCBI Taxonomy" id="2735870"/>
    <lineage>
        <taxon>Bacteria</taxon>
        <taxon>Pseudomonadati</taxon>
        <taxon>Bacteroidota</taxon>
        <taxon>Cytophagia</taxon>
        <taxon>Cytophagales</taxon>
        <taxon>Cytophagaceae</taxon>
        <taxon>Spirosoma</taxon>
    </lineage>
</organism>
<dbReference type="Proteomes" id="UP000502756">
    <property type="component" value="Chromosome"/>
</dbReference>
<sequence length="119" mass="13596">MLLDSSAMNQPIRVHKPVDMSQLVIKRTLDIICGKWRLYIIFQLSEKARRYGELRRMIPDVSEKVLVQELKALVELGVLQKTSFGEMPPRVEYGLTKKGQQVLPILSQLPTVGETFLDS</sequence>
<gene>
    <name evidence="5" type="ORF">HNV11_05285</name>
</gene>
<proteinExistence type="predicted"/>
<dbReference type="EMBL" id="CP053435">
    <property type="protein sequence ID" value="QJW88836.1"/>
    <property type="molecule type" value="Genomic_DNA"/>
</dbReference>
<evidence type="ECO:0000256" key="3">
    <source>
        <dbReference type="ARBA" id="ARBA00023163"/>
    </source>
</evidence>
<dbReference type="SUPFAM" id="SSF46785">
    <property type="entry name" value="Winged helix' DNA-binding domain"/>
    <property type="match status" value="1"/>
</dbReference>
<dbReference type="Pfam" id="PF01638">
    <property type="entry name" value="HxlR"/>
    <property type="match status" value="1"/>
</dbReference>
<evidence type="ECO:0000256" key="2">
    <source>
        <dbReference type="ARBA" id="ARBA00023125"/>
    </source>
</evidence>
<evidence type="ECO:0000313" key="5">
    <source>
        <dbReference type="EMBL" id="QJW88836.1"/>
    </source>
</evidence>
<dbReference type="KEGG" id="stae:HNV11_05285"/>